<organism evidence="2 3">
    <name type="scientific">Linnemannia schmuckeri</name>
    <dbReference type="NCBI Taxonomy" id="64567"/>
    <lineage>
        <taxon>Eukaryota</taxon>
        <taxon>Fungi</taxon>
        <taxon>Fungi incertae sedis</taxon>
        <taxon>Mucoromycota</taxon>
        <taxon>Mortierellomycotina</taxon>
        <taxon>Mortierellomycetes</taxon>
        <taxon>Mortierellales</taxon>
        <taxon>Mortierellaceae</taxon>
        <taxon>Linnemannia</taxon>
    </lineage>
</organism>
<accession>A0A9P5RUE7</accession>
<comment type="caution">
    <text evidence="2">The sequence shown here is derived from an EMBL/GenBank/DDBJ whole genome shotgun (WGS) entry which is preliminary data.</text>
</comment>
<dbReference type="OrthoDB" id="2397870at2759"/>
<evidence type="ECO:0000256" key="1">
    <source>
        <dbReference type="SAM" id="MobiDB-lite"/>
    </source>
</evidence>
<feature type="region of interest" description="Disordered" evidence="1">
    <location>
        <begin position="57"/>
        <end position="79"/>
    </location>
</feature>
<protein>
    <submittedName>
        <fullName evidence="2">Uncharacterized protein</fullName>
    </submittedName>
</protein>
<reference evidence="2" key="1">
    <citation type="journal article" date="2020" name="Fungal Divers.">
        <title>Resolving the Mortierellaceae phylogeny through synthesis of multi-gene phylogenetics and phylogenomics.</title>
        <authorList>
            <person name="Vandepol N."/>
            <person name="Liber J."/>
            <person name="Desiro A."/>
            <person name="Na H."/>
            <person name="Kennedy M."/>
            <person name="Barry K."/>
            <person name="Grigoriev I.V."/>
            <person name="Miller A.N."/>
            <person name="O'Donnell K."/>
            <person name="Stajich J.E."/>
            <person name="Bonito G."/>
        </authorList>
    </citation>
    <scope>NUCLEOTIDE SEQUENCE</scope>
    <source>
        <strain evidence="2">NRRL 6426</strain>
    </source>
</reference>
<feature type="region of interest" description="Disordered" evidence="1">
    <location>
        <begin position="198"/>
        <end position="218"/>
    </location>
</feature>
<dbReference type="EMBL" id="JAAAUQ010000749">
    <property type="protein sequence ID" value="KAF9147828.1"/>
    <property type="molecule type" value="Genomic_DNA"/>
</dbReference>
<dbReference type="AlphaFoldDB" id="A0A9P5RUE7"/>
<name>A0A9P5RUE7_9FUNG</name>
<keyword evidence="3" id="KW-1185">Reference proteome</keyword>
<dbReference type="Proteomes" id="UP000748756">
    <property type="component" value="Unassembled WGS sequence"/>
</dbReference>
<gene>
    <name evidence="2" type="ORF">BG015_010459</name>
</gene>
<proteinExistence type="predicted"/>
<sequence length="325" mass="36933">MDLHVAPVAAAEAPFDATEESVIQDPATRERIERLIVACFSDIGKALAATGAVKRDTLEPKGGEDDTDEKDGVDGGDAVNLEKLEEERKRVVQPLKTRLLNDLNAIEVDLTREVFYHDKMILEAAQYYGIKSEERIKILSDKKVQFMVLGSKYEEWLAQHFKTISTRFVVHRTHEHILRMFKGQTRFTYNCHRARRNRARPTRVPGGASGKPRDQPASIKMNCTSQFTRMMVPKQGGLEDATTFEYNYLHNHELGTATELEKWEVANMVRLTVRRFCSKEGSIVSRVLRQLVMQFDDIGELLKGGEQSSRGLNDDVVDCNDVYNI</sequence>
<evidence type="ECO:0000313" key="2">
    <source>
        <dbReference type="EMBL" id="KAF9147828.1"/>
    </source>
</evidence>
<evidence type="ECO:0000313" key="3">
    <source>
        <dbReference type="Proteomes" id="UP000748756"/>
    </source>
</evidence>